<dbReference type="InterPro" id="IPR006070">
    <property type="entry name" value="Sua5-like_dom"/>
</dbReference>
<feature type="domain" description="YrdC-like" evidence="1">
    <location>
        <begin position="14"/>
        <end position="200"/>
    </location>
</feature>
<dbReference type="EMBL" id="UOFK01000093">
    <property type="protein sequence ID" value="VAW76365.1"/>
    <property type="molecule type" value="Genomic_DNA"/>
</dbReference>
<dbReference type="PANTHER" id="PTHR42828">
    <property type="entry name" value="DHBP SYNTHASE RIBB-LIKE ALPHA/BETA DOMAIN-CONTAINING PROTEIN"/>
    <property type="match status" value="1"/>
</dbReference>
<organism evidence="2">
    <name type="scientific">hydrothermal vent metagenome</name>
    <dbReference type="NCBI Taxonomy" id="652676"/>
    <lineage>
        <taxon>unclassified sequences</taxon>
        <taxon>metagenomes</taxon>
        <taxon>ecological metagenomes</taxon>
    </lineage>
</organism>
<sequence>MSQLFEIHPDNPQARLIRHAVDIIRAGGIAAVPTDSSYALICHLDDKRAVERVRRIRDLDKQHNFTLMCRDLSEIATYARVDNSAYRLLKAHTPGPYTFVLRATAVVPRRLQHPKQKTIGIRVTDNSILEHLLAEHDQPVMSTTLIMPGNDYPETDAHEIREKLEHQLDLVVDGGHCGVEPTTVVDLTDSVPRVVRQGRGSSDDLE</sequence>
<dbReference type="PROSITE" id="PS51163">
    <property type="entry name" value="YRDC"/>
    <property type="match status" value="1"/>
</dbReference>
<dbReference type="NCBIfam" id="TIGR00057">
    <property type="entry name" value="L-threonylcarbamoyladenylate synthase"/>
    <property type="match status" value="1"/>
</dbReference>
<proteinExistence type="predicted"/>
<gene>
    <name evidence="2" type="ORF">MNBD_GAMMA13-68</name>
</gene>
<dbReference type="InterPro" id="IPR052532">
    <property type="entry name" value="SUA5_domain"/>
</dbReference>
<reference evidence="2" key="1">
    <citation type="submission" date="2018-06" db="EMBL/GenBank/DDBJ databases">
        <authorList>
            <person name="Zhirakovskaya E."/>
        </authorList>
    </citation>
    <scope>NUCLEOTIDE SEQUENCE</scope>
</reference>
<dbReference type="SUPFAM" id="SSF55821">
    <property type="entry name" value="YrdC/RibB"/>
    <property type="match status" value="1"/>
</dbReference>
<dbReference type="AlphaFoldDB" id="A0A3B0Y6F6"/>
<evidence type="ECO:0000313" key="2">
    <source>
        <dbReference type="EMBL" id="VAW76365.1"/>
    </source>
</evidence>
<dbReference type="InterPro" id="IPR017945">
    <property type="entry name" value="DHBP_synth_RibB-like_a/b_dom"/>
</dbReference>
<evidence type="ECO:0000259" key="1">
    <source>
        <dbReference type="PROSITE" id="PS51163"/>
    </source>
</evidence>
<dbReference type="Pfam" id="PF01300">
    <property type="entry name" value="Sua5_yciO_yrdC"/>
    <property type="match status" value="1"/>
</dbReference>
<dbReference type="GO" id="GO:0003725">
    <property type="term" value="F:double-stranded RNA binding"/>
    <property type="evidence" value="ECO:0007669"/>
    <property type="project" value="InterPro"/>
</dbReference>
<name>A0A3B0Y6F6_9ZZZZ</name>
<dbReference type="Gene3D" id="3.90.870.10">
    <property type="entry name" value="DHBP synthase"/>
    <property type="match status" value="1"/>
</dbReference>
<accession>A0A3B0Y6F6</accession>
<protein>
    <submittedName>
        <fullName evidence="2">Hypothetical YciO protein, TsaC/YrdC paralog</fullName>
    </submittedName>
</protein>
<dbReference type="PANTHER" id="PTHR42828:SF3">
    <property type="entry name" value="THREONYLCARBAMOYL-AMP SYNTHASE"/>
    <property type="match status" value="1"/>
</dbReference>